<keyword evidence="3 9" id="KW-0812">Transmembrane</keyword>
<accession>A0A834R7C6</accession>
<comment type="subcellular location">
    <subcellularLocation>
        <location evidence="1">Membrane</location>
        <topology evidence="1">Multi-pass membrane protein</topology>
    </subcellularLocation>
</comment>
<dbReference type="PANTHER" id="PTHR10110:SF98">
    <property type="entry name" value="SODIUM_HYDROGEN EXCHANGER"/>
    <property type="match status" value="1"/>
</dbReference>
<feature type="compositionally biased region" description="Basic residues" evidence="10">
    <location>
        <begin position="858"/>
        <end position="881"/>
    </location>
</feature>
<evidence type="ECO:0000256" key="2">
    <source>
        <dbReference type="ARBA" id="ARBA00022448"/>
    </source>
</evidence>
<reference evidence="14" key="3">
    <citation type="submission" date="2022-06" db="UniProtKB">
        <authorList>
            <consortium name="EnsemblMetazoa"/>
        </authorList>
    </citation>
    <scope>IDENTIFICATION</scope>
</reference>
<feature type="compositionally biased region" description="Low complexity" evidence="10">
    <location>
        <begin position="49"/>
        <end position="80"/>
    </location>
</feature>
<keyword evidence="4 11" id="KW-1133">Transmembrane helix</keyword>
<feature type="compositionally biased region" description="Basic and acidic residues" evidence="10">
    <location>
        <begin position="926"/>
        <end position="954"/>
    </location>
</feature>
<feature type="transmembrane region" description="Helical" evidence="11">
    <location>
        <begin position="384"/>
        <end position="406"/>
    </location>
</feature>
<evidence type="ECO:0000313" key="14">
    <source>
        <dbReference type="EnsemblMetazoa" id="KAF7491193.1"/>
    </source>
</evidence>
<dbReference type="PANTHER" id="PTHR10110">
    <property type="entry name" value="SODIUM/HYDROGEN EXCHANGER"/>
    <property type="match status" value="1"/>
</dbReference>
<dbReference type="EMBL" id="WVUK01000060">
    <property type="protein sequence ID" value="KAF7491193.1"/>
    <property type="molecule type" value="Genomic_DNA"/>
</dbReference>
<evidence type="ECO:0000256" key="3">
    <source>
        <dbReference type="ARBA" id="ARBA00022692"/>
    </source>
</evidence>
<dbReference type="GO" id="GO:0005886">
    <property type="term" value="C:plasma membrane"/>
    <property type="evidence" value="ECO:0007669"/>
    <property type="project" value="TreeGrafter"/>
</dbReference>
<feature type="compositionally biased region" description="Basic and acidic residues" evidence="10">
    <location>
        <begin position="1115"/>
        <end position="1124"/>
    </location>
</feature>
<feature type="transmembrane region" description="Helical" evidence="11">
    <location>
        <begin position="140"/>
        <end position="158"/>
    </location>
</feature>
<name>A0A834R7C6_SARSC</name>
<feature type="transmembrane region" description="Helical" evidence="11">
    <location>
        <begin position="457"/>
        <end position="480"/>
    </location>
</feature>
<protein>
    <recommendedName>
        <fullName evidence="9">Sodium/hydrogen exchanger</fullName>
    </recommendedName>
</protein>
<dbReference type="OrthoDB" id="196264at2759"/>
<feature type="compositionally biased region" description="Basic and acidic residues" evidence="10">
    <location>
        <begin position="1090"/>
        <end position="1099"/>
    </location>
</feature>
<feature type="compositionally biased region" description="Low complexity" evidence="10">
    <location>
        <begin position="990"/>
        <end position="1002"/>
    </location>
</feature>
<dbReference type="Pfam" id="PF00999">
    <property type="entry name" value="Na_H_Exchanger"/>
    <property type="match status" value="1"/>
</dbReference>
<feature type="transmembrane region" description="Helical" evidence="11">
    <location>
        <begin position="501"/>
        <end position="519"/>
    </location>
</feature>
<reference evidence="13" key="2">
    <citation type="submission" date="2020-01" db="EMBL/GenBank/DDBJ databases">
        <authorList>
            <person name="Korhonen P.K.K."/>
            <person name="Guangxu M.G."/>
            <person name="Wang T.W."/>
            <person name="Stroehlein A.J.S."/>
            <person name="Young N.D."/>
            <person name="Ang C.-S.A."/>
            <person name="Fernando D.W.F."/>
            <person name="Lu H.L."/>
            <person name="Taylor S.T."/>
            <person name="Ehtesham M.E.M."/>
            <person name="Najaraj S.H.N."/>
            <person name="Harsha G.H.G."/>
            <person name="Madugundu A.M."/>
            <person name="Renuse S.R."/>
            <person name="Holt D.H."/>
            <person name="Pandey A.P."/>
            <person name="Papenfuss A.P."/>
            <person name="Gasser R.B.G."/>
            <person name="Fischer K.F."/>
        </authorList>
    </citation>
    <scope>NUCLEOTIDE SEQUENCE</scope>
    <source>
        <strain evidence="13">SSS_KF_BRIS2020</strain>
    </source>
</reference>
<keyword evidence="6 9" id="KW-0406">Ion transport</keyword>
<feature type="transmembrane region" description="Helical" evidence="11">
    <location>
        <begin position="293"/>
        <end position="316"/>
    </location>
</feature>
<comment type="similarity">
    <text evidence="9">Belongs to the monovalent cation:proton antiporter 1 (CPA1) transporter (TC 2.A.36) family.</text>
</comment>
<keyword evidence="8 9" id="KW-0739">Sodium transport</keyword>
<feature type="transmembrane region" description="Helical" evidence="11">
    <location>
        <begin position="337"/>
        <end position="364"/>
    </location>
</feature>
<evidence type="ECO:0000256" key="10">
    <source>
        <dbReference type="SAM" id="MobiDB-lite"/>
    </source>
</evidence>
<evidence type="ECO:0000256" key="6">
    <source>
        <dbReference type="ARBA" id="ARBA00023065"/>
    </source>
</evidence>
<keyword evidence="7 11" id="KW-0472">Membrane</keyword>
<evidence type="ECO:0000259" key="12">
    <source>
        <dbReference type="Pfam" id="PF00999"/>
    </source>
</evidence>
<evidence type="ECO:0000256" key="1">
    <source>
        <dbReference type="ARBA" id="ARBA00004141"/>
    </source>
</evidence>
<dbReference type="EnsemblMetazoa" id="SSS_2338s_mrna">
    <property type="protein sequence ID" value="KAF7491193.1"/>
    <property type="gene ID" value="SSS_2338"/>
</dbReference>
<feature type="compositionally biased region" description="Acidic residues" evidence="10">
    <location>
        <begin position="968"/>
        <end position="980"/>
    </location>
</feature>
<feature type="domain" description="Cation/H+ exchanger transmembrane" evidence="12">
    <location>
        <begin position="157"/>
        <end position="549"/>
    </location>
</feature>
<feature type="compositionally biased region" description="Polar residues" evidence="10">
    <location>
        <begin position="1013"/>
        <end position="1028"/>
    </location>
</feature>
<dbReference type="Proteomes" id="UP000070412">
    <property type="component" value="Unassembled WGS sequence"/>
</dbReference>
<dbReference type="GO" id="GO:0015385">
    <property type="term" value="F:sodium:proton antiporter activity"/>
    <property type="evidence" value="ECO:0007669"/>
    <property type="project" value="InterPro"/>
</dbReference>
<feature type="region of interest" description="Disordered" evidence="10">
    <location>
        <begin position="730"/>
        <end position="763"/>
    </location>
</feature>
<evidence type="ECO:0000256" key="9">
    <source>
        <dbReference type="RuleBase" id="RU003722"/>
    </source>
</evidence>
<dbReference type="GO" id="GO:0015386">
    <property type="term" value="F:potassium:proton antiporter activity"/>
    <property type="evidence" value="ECO:0007669"/>
    <property type="project" value="TreeGrafter"/>
</dbReference>
<evidence type="ECO:0000313" key="15">
    <source>
        <dbReference type="Proteomes" id="UP000070412"/>
    </source>
</evidence>
<evidence type="ECO:0000313" key="13">
    <source>
        <dbReference type="EMBL" id="KAF7491193.1"/>
    </source>
</evidence>
<reference evidence="15" key="1">
    <citation type="journal article" date="2020" name="PLoS Negl. Trop. Dis.">
        <title>High-quality nuclear genome for Sarcoptes scabiei-A critical resource for a neglected parasite.</title>
        <authorList>
            <person name="Korhonen P.K."/>
            <person name="Gasser R.B."/>
            <person name="Ma G."/>
            <person name="Wang T."/>
            <person name="Stroehlein A.J."/>
            <person name="Young N.D."/>
            <person name="Ang C.S."/>
            <person name="Fernando D.D."/>
            <person name="Lu H.C."/>
            <person name="Taylor S."/>
            <person name="Reynolds S.L."/>
            <person name="Mofiz E."/>
            <person name="Najaraj S.H."/>
            <person name="Gowda H."/>
            <person name="Madugundu A."/>
            <person name="Renuse S."/>
            <person name="Holt D."/>
            <person name="Pandey A."/>
            <person name="Papenfuss A.T."/>
            <person name="Fischer K."/>
        </authorList>
    </citation>
    <scope>NUCLEOTIDE SEQUENCE [LARGE SCALE GENOMIC DNA]</scope>
</reference>
<dbReference type="GO" id="GO:0098719">
    <property type="term" value="P:sodium ion import across plasma membrane"/>
    <property type="evidence" value="ECO:0007669"/>
    <property type="project" value="TreeGrafter"/>
</dbReference>
<feature type="transmembrane region" description="Helical" evidence="11">
    <location>
        <begin position="229"/>
        <end position="251"/>
    </location>
</feature>
<dbReference type="InterPro" id="IPR006153">
    <property type="entry name" value="Cation/H_exchanger_TM"/>
</dbReference>
<keyword evidence="15" id="KW-1185">Reference proteome</keyword>
<feature type="region of interest" description="Disordered" evidence="10">
    <location>
        <begin position="1081"/>
        <end position="1132"/>
    </location>
</feature>
<dbReference type="InterPro" id="IPR018422">
    <property type="entry name" value="Cation/H_exchanger_CPA1"/>
</dbReference>
<evidence type="ECO:0000256" key="5">
    <source>
        <dbReference type="ARBA" id="ARBA00023053"/>
    </source>
</evidence>
<feature type="compositionally biased region" description="Basic and acidic residues" evidence="10">
    <location>
        <begin position="896"/>
        <end position="919"/>
    </location>
</feature>
<dbReference type="AlphaFoldDB" id="A0A834R7C6"/>
<keyword evidence="2 9" id="KW-0813">Transport</keyword>
<feature type="compositionally biased region" description="Basic and acidic residues" evidence="10">
    <location>
        <begin position="746"/>
        <end position="763"/>
    </location>
</feature>
<dbReference type="GO" id="GO:0051453">
    <property type="term" value="P:regulation of intracellular pH"/>
    <property type="evidence" value="ECO:0007669"/>
    <property type="project" value="TreeGrafter"/>
</dbReference>
<proteinExistence type="inferred from homology"/>
<feature type="transmembrane region" description="Helical" evidence="11">
    <location>
        <begin position="263"/>
        <end position="281"/>
    </location>
</feature>
<dbReference type="Gene3D" id="6.10.140.1330">
    <property type="match status" value="1"/>
</dbReference>
<feature type="region of interest" description="Disordered" evidence="10">
    <location>
        <begin position="856"/>
        <end position="1051"/>
    </location>
</feature>
<keyword evidence="5" id="KW-0915">Sodium</keyword>
<feature type="transmembrane region" description="Helical" evidence="11">
    <location>
        <begin position="20"/>
        <end position="39"/>
    </location>
</feature>
<feature type="transmembrane region" description="Helical" evidence="11">
    <location>
        <begin position="200"/>
        <end position="217"/>
    </location>
</feature>
<evidence type="ECO:0000256" key="7">
    <source>
        <dbReference type="ARBA" id="ARBA00023136"/>
    </source>
</evidence>
<dbReference type="NCBIfam" id="TIGR00840">
    <property type="entry name" value="b_cpa1"/>
    <property type="match status" value="1"/>
</dbReference>
<organism evidence="13">
    <name type="scientific">Sarcoptes scabiei</name>
    <name type="common">Itch mite</name>
    <name type="synonym">Acarus scabiei</name>
    <dbReference type="NCBI Taxonomy" id="52283"/>
    <lineage>
        <taxon>Eukaryota</taxon>
        <taxon>Metazoa</taxon>
        <taxon>Ecdysozoa</taxon>
        <taxon>Arthropoda</taxon>
        <taxon>Chelicerata</taxon>
        <taxon>Arachnida</taxon>
        <taxon>Acari</taxon>
        <taxon>Acariformes</taxon>
        <taxon>Sarcoptiformes</taxon>
        <taxon>Astigmata</taxon>
        <taxon>Psoroptidia</taxon>
        <taxon>Sarcoptoidea</taxon>
        <taxon>Sarcoptidae</taxon>
        <taxon>Sarcoptinae</taxon>
        <taxon>Sarcoptes</taxon>
    </lineage>
</organism>
<sequence length="1187" mass="136874">MFSNSDRLWSSKQFGYVCNLISLILLINQSICSIEAFTIHQTDPFRKISSNNNNNNRSTTFETSSKISKQQQPTTTTTTATTITTSASATTSFYSLHQSSNPSFSYYVTGRKSHDGHEHHEPPRRFQVAKFDFEHVSTPYIILLWIIIVGFAKMGFHVTPKLSSLCPESVVLMILGVVIGLIMYFVGIPEERLQPLTPNLFFLYMLPPIVMDAGYHMPNRLFFDNLVSILLYAVIGTIWNAMAIGLSLYACSKLGVFGEEMPFLDIMLFSSTVSAVDPVAVLAVFEEIHVNEVLYILVFGESLLNDGVTVVLYHMFEGYAEMAYHYGIDSIQTIDYVAGFASFFVVAIGGTAMGVFWGFLAAFVSRFTHHVKIIEPIFVFVMAYLSYLSAEMFHLSGILSLTFCGITMKNYVEENITQKSHTTLKYAMKMLANSSEAIIFVFLGVCTVNDQHHWNTAFVLLTIIFCLVYRTIGVVMLTSLTNRYRLHKVNRVEQFIMSYGGLRGAVAFALILIINRQIIHAREMMVTTIIAVVYFTVFLQGMTVGTLVKILNVKRAEKFELTMNERIHRRLMDHVMAGLEDISGMMMGNYKLRDKFRHYNNRYLSKWFLRDAKEIGNSSRKIFETCSKLDLRDAMTIVSRQQMLNGTKISDHQKSKLSFAAYVNTNYVDNEDGCDRDVCEDKNLSKHPQMLLTVPGNPALATSPQLVIDPNQSLTQLFRSYTQSNLNQLNYESDESSDSSNNGSDSSDRDKDVNVSHRNDEINPIRKYYRKTSMRETKKEMDGKNFNYDIGNMVYSPSLKDLKDAELHHILNDAMFKPFKKSHHYTRSDYYEEPTTHPPFQHQVRMQIRRLISEKEKRRNHHHHHHHHNQHNHHHRQHHSRRNDLNSNSIQNDSIYDNKLRSDSMRQKNLNRSESDRKNLFKNKRNKSETDLDRIESDNYHHRSRDDDGEKITKNIDLNNNNNHNNNDEDDDDDDKENEDAGIVFVAKHSSQSQSQSQSKSQSEVDGKIFPWESNSNEENSIPLSSINHQHHHFNPNESNRLSSHHPKDRSNIANEINDELVKQKEFPSWIENKNYSEINSQDKLNFPSNRDHYRENRQKSHSQTMMKNQQSNNHHNESNDKLIRKNSQSKTNSIMKLEKENRKQSKQKDIVSNENVVVEFSTQKNSDKNLDDFDTDQCDGVMISRL</sequence>
<gene>
    <name evidence="13" type="ORF">SSS_2338</name>
</gene>
<dbReference type="Gene3D" id="6.10.250.1040">
    <property type="match status" value="1"/>
</dbReference>
<dbReference type="PRINTS" id="PR01084">
    <property type="entry name" value="NAHEXCHNGR"/>
</dbReference>
<feature type="region of interest" description="Disordered" evidence="10">
    <location>
        <begin position="45"/>
        <end position="80"/>
    </location>
</feature>
<evidence type="ECO:0000256" key="8">
    <source>
        <dbReference type="ARBA" id="ARBA00023201"/>
    </source>
</evidence>
<evidence type="ECO:0000256" key="4">
    <source>
        <dbReference type="ARBA" id="ARBA00022989"/>
    </source>
</evidence>
<feature type="transmembrane region" description="Helical" evidence="11">
    <location>
        <begin position="170"/>
        <end position="188"/>
    </location>
</feature>
<evidence type="ECO:0000256" key="11">
    <source>
        <dbReference type="SAM" id="Phobius"/>
    </source>
</evidence>
<feature type="transmembrane region" description="Helical" evidence="11">
    <location>
        <begin position="525"/>
        <end position="548"/>
    </location>
</feature>
<feature type="compositionally biased region" description="Polar residues" evidence="10">
    <location>
        <begin position="885"/>
        <end position="895"/>
    </location>
</feature>
<keyword evidence="9" id="KW-0050">Antiport</keyword>
<dbReference type="InterPro" id="IPR004709">
    <property type="entry name" value="NaH_exchanger"/>
</dbReference>